<protein>
    <submittedName>
        <fullName evidence="2">Uncharacterized protein</fullName>
    </submittedName>
</protein>
<evidence type="ECO:0000256" key="1">
    <source>
        <dbReference type="SAM" id="Phobius"/>
    </source>
</evidence>
<dbReference type="AlphaFoldDB" id="T0JC36"/>
<dbReference type="EMBL" id="ATHL01000015">
    <property type="protein sequence ID" value="EQB19434.1"/>
    <property type="molecule type" value="Genomic_DNA"/>
</dbReference>
<organism evidence="2 3">
    <name type="scientific">Novosphingobium lindaniclasticum LE124</name>
    <dbReference type="NCBI Taxonomy" id="1096930"/>
    <lineage>
        <taxon>Bacteria</taxon>
        <taxon>Pseudomonadati</taxon>
        <taxon>Pseudomonadota</taxon>
        <taxon>Alphaproteobacteria</taxon>
        <taxon>Sphingomonadales</taxon>
        <taxon>Sphingomonadaceae</taxon>
        <taxon>Novosphingobium</taxon>
    </lineage>
</organism>
<name>T0JC36_9SPHN</name>
<accession>T0JC36</accession>
<keyword evidence="1" id="KW-0812">Transmembrane</keyword>
<dbReference type="RefSeq" id="WP_021232350.1">
    <property type="nucleotide sequence ID" value="NZ_ATHL01000015.1"/>
</dbReference>
<feature type="transmembrane region" description="Helical" evidence="1">
    <location>
        <begin position="7"/>
        <end position="25"/>
    </location>
</feature>
<feature type="transmembrane region" description="Helical" evidence="1">
    <location>
        <begin position="117"/>
        <end position="135"/>
    </location>
</feature>
<evidence type="ECO:0000313" key="2">
    <source>
        <dbReference type="EMBL" id="EQB19434.1"/>
    </source>
</evidence>
<dbReference type="PATRIC" id="fig|1096930.3.peg.360"/>
<keyword evidence="1" id="KW-1133">Transmembrane helix</keyword>
<keyword evidence="1" id="KW-0472">Membrane</keyword>
<reference evidence="2 3" key="1">
    <citation type="journal article" date="2013" name="Genome Announc.">
        <title>Genome Sequence of Novosphingobium lindaniclasticum LE124T, Isolated from a Hexachlorocyclohexane Dumpsite.</title>
        <authorList>
            <person name="Saxena A."/>
            <person name="Nayyar N."/>
            <person name="Sangwan N."/>
            <person name="Kumari R."/>
            <person name="Khurana J.P."/>
            <person name="Lal R."/>
        </authorList>
    </citation>
    <scope>NUCLEOTIDE SEQUENCE [LARGE SCALE GENOMIC DNA]</scope>
    <source>
        <strain evidence="2 3">LE124</strain>
    </source>
</reference>
<gene>
    <name evidence="2" type="ORF">L284_01850</name>
</gene>
<comment type="caution">
    <text evidence="2">The sequence shown here is derived from an EMBL/GenBank/DDBJ whole genome shotgun (WGS) entry which is preliminary data.</text>
</comment>
<dbReference type="OrthoDB" id="7391238at2"/>
<proteinExistence type="predicted"/>
<keyword evidence="3" id="KW-1185">Reference proteome</keyword>
<sequence length="167" mass="18314">MGNTEQLAFFLLLVIALVLAFWRGGAPERCGAGVVLAMVLVQFGGESVLPSSFRSVDPTSLMADAVGTVGFGVLALQARRIWPLWATSLQLLSLSAHFARWADIGIPPTVYAVMRGTPTFLALAAIAIGTILHLWRERRHGDDPSWQDWSRVAVASARSREASWRRW</sequence>
<dbReference type="Proteomes" id="UP000015527">
    <property type="component" value="Unassembled WGS sequence"/>
</dbReference>
<evidence type="ECO:0000313" key="3">
    <source>
        <dbReference type="Proteomes" id="UP000015527"/>
    </source>
</evidence>